<dbReference type="InterPro" id="IPR017972">
    <property type="entry name" value="Cyt_P450_CS"/>
</dbReference>
<dbReference type="Pfam" id="PF00067">
    <property type="entry name" value="p450"/>
    <property type="match status" value="1"/>
</dbReference>
<dbReference type="CDD" id="cd11062">
    <property type="entry name" value="CYP58-like"/>
    <property type="match status" value="1"/>
</dbReference>
<keyword evidence="6" id="KW-0503">Monooxygenase</keyword>
<comment type="caution">
    <text evidence="8">The sequence shown here is derived from an EMBL/GenBank/DDBJ whole genome shotgun (WGS) entry which is preliminary data.</text>
</comment>
<keyword evidence="3 5" id="KW-0479">Metal-binding</keyword>
<feature type="transmembrane region" description="Helical" evidence="7">
    <location>
        <begin position="78"/>
        <end position="99"/>
    </location>
</feature>
<accession>A0A553HWB8</accession>
<dbReference type="InterPro" id="IPR050121">
    <property type="entry name" value="Cytochrome_P450_monoxygenase"/>
</dbReference>
<dbReference type="GO" id="GO:0016705">
    <property type="term" value="F:oxidoreductase activity, acting on paired donors, with incorporation or reduction of molecular oxygen"/>
    <property type="evidence" value="ECO:0007669"/>
    <property type="project" value="InterPro"/>
</dbReference>
<dbReference type="AlphaFoldDB" id="A0A553HWB8"/>
<sequence>MLSVDGMVPLYKLLGRRLWITCILISLEDYYPSAFIRGQADSFNFPTNVRNHTQQGQSVFTIPSSALSSYIVRESVNVNMIASLATAVVIFYVLGLGYYRLYLSPLASVPGPKLAALTGWVEAYYDLLHGEGGQFMFKYREWHEKYGPIVRITPHEVHIQDASFYDILYATNRVAAKRKELEHRFNNPKSTFATPDHTLHRLRRGALNPFFSKRAISARAQNIQKQMDVVCERLKTEFQNTDRILVVNEMWGCWTTDIITEYCFERRYDFIREPNFKASFVKSFIDLLDGVHWVTQFPWLATMMNWMPDAIIGWIDPRMESVTKFNNEMLAQVSEAINDSESREKHNTIFASLIRSSIPRVEVTQERLHHEAIGLVGAGLETTMRTLTISVYHIVNNPFTYRRIRDELFTAIPDPEKIPSWEVLQTLPFLTACIEESLRLSYGVAQRIPRLHDHDIVYGDFVIPKGTIISMSIYDVSHDENIFPNSFEYRPERWLGNPRSSDGRRLSRYMVAFGRGTRSCVGMQLAYAELFIGLATLFRRFSFEIYDTDRTDVDVGRDCFVPRPVKRSNGVRVLVK</sequence>
<evidence type="ECO:0000256" key="2">
    <source>
        <dbReference type="ARBA" id="ARBA00022617"/>
    </source>
</evidence>
<dbReference type="Gene3D" id="1.10.630.10">
    <property type="entry name" value="Cytochrome P450"/>
    <property type="match status" value="1"/>
</dbReference>
<evidence type="ECO:0000313" key="9">
    <source>
        <dbReference type="Proteomes" id="UP000319160"/>
    </source>
</evidence>
<dbReference type="EMBL" id="VFLP01000038">
    <property type="protein sequence ID" value="TRX92252.1"/>
    <property type="molecule type" value="Genomic_DNA"/>
</dbReference>
<dbReference type="SUPFAM" id="SSF48264">
    <property type="entry name" value="Cytochrome P450"/>
    <property type="match status" value="1"/>
</dbReference>
<keyword evidence="4 5" id="KW-0408">Iron</keyword>
<comment type="cofactor">
    <cofactor evidence="1 5">
        <name>heme</name>
        <dbReference type="ChEBI" id="CHEBI:30413"/>
    </cofactor>
</comment>
<evidence type="ECO:0000313" key="8">
    <source>
        <dbReference type="EMBL" id="TRX92252.1"/>
    </source>
</evidence>
<keyword evidence="6" id="KW-0560">Oxidoreductase</keyword>
<dbReference type="PRINTS" id="PR00385">
    <property type="entry name" value="P450"/>
</dbReference>
<evidence type="ECO:0000256" key="3">
    <source>
        <dbReference type="ARBA" id="ARBA00022723"/>
    </source>
</evidence>
<keyword evidence="7" id="KW-0812">Transmembrane</keyword>
<gene>
    <name evidence="8" type="ORF">FHL15_006867</name>
</gene>
<dbReference type="Proteomes" id="UP000319160">
    <property type="component" value="Unassembled WGS sequence"/>
</dbReference>
<dbReference type="PANTHER" id="PTHR24305:SF231">
    <property type="entry name" value="P450, PUTATIVE (EUROFUNG)-RELATED"/>
    <property type="match status" value="1"/>
</dbReference>
<dbReference type="InterPro" id="IPR002401">
    <property type="entry name" value="Cyt_P450_E_grp-I"/>
</dbReference>
<comment type="similarity">
    <text evidence="6">Belongs to the cytochrome P450 family.</text>
</comment>
<protein>
    <recommendedName>
        <fullName evidence="10">Cytochrome P450</fullName>
    </recommendedName>
</protein>
<feature type="binding site" description="axial binding residue" evidence="5">
    <location>
        <position position="520"/>
    </location>
    <ligand>
        <name>heme</name>
        <dbReference type="ChEBI" id="CHEBI:30413"/>
    </ligand>
    <ligandPart>
        <name>Fe</name>
        <dbReference type="ChEBI" id="CHEBI:18248"/>
    </ligandPart>
</feature>
<name>A0A553HWB8_9PEZI</name>
<evidence type="ECO:0000256" key="4">
    <source>
        <dbReference type="ARBA" id="ARBA00023004"/>
    </source>
</evidence>
<keyword evidence="9" id="KW-1185">Reference proteome</keyword>
<organism evidence="8 9">
    <name type="scientific">Xylaria flabelliformis</name>
    <dbReference type="NCBI Taxonomy" id="2512241"/>
    <lineage>
        <taxon>Eukaryota</taxon>
        <taxon>Fungi</taxon>
        <taxon>Dikarya</taxon>
        <taxon>Ascomycota</taxon>
        <taxon>Pezizomycotina</taxon>
        <taxon>Sordariomycetes</taxon>
        <taxon>Xylariomycetidae</taxon>
        <taxon>Xylariales</taxon>
        <taxon>Xylariaceae</taxon>
        <taxon>Xylaria</taxon>
    </lineage>
</organism>
<dbReference type="PROSITE" id="PS00086">
    <property type="entry name" value="CYTOCHROME_P450"/>
    <property type="match status" value="1"/>
</dbReference>
<evidence type="ECO:0000256" key="5">
    <source>
        <dbReference type="PIRSR" id="PIRSR602401-1"/>
    </source>
</evidence>
<dbReference type="GO" id="GO:0004497">
    <property type="term" value="F:monooxygenase activity"/>
    <property type="evidence" value="ECO:0007669"/>
    <property type="project" value="UniProtKB-KW"/>
</dbReference>
<dbReference type="InterPro" id="IPR001128">
    <property type="entry name" value="Cyt_P450"/>
</dbReference>
<keyword evidence="7" id="KW-1133">Transmembrane helix</keyword>
<evidence type="ECO:0000256" key="7">
    <source>
        <dbReference type="SAM" id="Phobius"/>
    </source>
</evidence>
<proteinExistence type="inferred from homology"/>
<dbReference type="STRING" id="2512241.A0A553HWB8"/>
<dbReference type="GO" id="GO:0005506">
    <property type="term" value="F:iron ion binding"/>
    <property type="evidence" value="ECO:0007669"/>
    <property type="project" value="InterPro"/>
</dbReference>
<evidence type="ECO:0000256" key="6">
    <source>
        <dbReference type="RuleBase" id="RU000461"/>
    </source>
</evidence>
<dbReference type="PANTHER" id="PTHR24305">
    <property type="entry name" value="CYTOCHROME P450"/>
    <property type="match status" value="1"/>
</dbReference>
<dbReference type="OrthoDB" id="3945418at2759"/>
<dbReference type="PRINTS" id="PR00463">
    <property type="entry name" value="EP450I"/>
</dbReference>
<evidence type="ECO:0008006" key="10">
    <source>
        <dbReference type="Google" id="ProtNLM"/>
    </source>
</evidence>
<dbReference type="InterPro" id="IPR036396">
    <property type="entry name" value="Cyt_P450_sf"/>
</dbReference>
<keyword evidence="7" id="KW-0472">Membrane</keyword>
<evidence type="ECO:0000256" key="1">
    <source>
        <dbReference type="ARBA" id="ARBA00001971"/>
    </source>
</evidence>
<keyword evidence="2 5" id="KW-0349">Heme</keyword>
<reference evidence="9" key="1">
    <citation type="submission" date="2019-06" db="EMBL/GenBank/DDBJ databases">
        <title>Draft genome sequence of the griseofulvin-producing fungus Xylaria cubensis strain G536.</title>
        <authorList>
            <person name="Mead M.E."/>
            <person name="Raja H.A."/>
            <person name="Steenwyk J.L."/>
            <person name="Knowles S.L."/>
            <person name="Oberlies N.H."/>
            <person name="Rokas A."/>
        </authorList>
    </citation>
    <scope>NUCLEOTIDE SEQUENCE [LARGE SCALE GENOMIC DNA]</scope>
    <source>
        <strain evidence="9">G536</strain>
    </source>
</reference>
<dbReference type="GO" id="GO:0020037">
    <property type="term" value="F:heme binding"/>
    <property type="evidence" value="ECO:0007669"/>
    <property type="project" value="InterPro"/>
</dbReference>